<name>A0AA40T045_9NOST</name>
<feature type="region of interest" description="Disordered" evidence="1">
    <location>
        <begin position="320"/>
        <end position="351"/>
    </location>
</feature>
<dbReference type="EMBL" id="VJXY01000024">
    <property type="protein sequence ID" value="MBD6618234.1"/>
    <property type="molecule type" value="Genomic_DNA"/>
</dbReference>
<protein>
    <submittedName>
        <fullName evidence="2">Uncharacterized protein</fullName>
    </submittedName>
</protein>
<evidence type="ECO:0000313" key="3">
    <source>
        <dbReference type="Proteomes" id="UP001165986"/>
    </source>
</evidence>
<feature type="compositionally biased region" description="Polar residues" evidence="1">
    <location>
        <begin position="101"/>
        <end position="110"/>
    </location>
</feature>
<comment type="caution">
    <text evidence="2">The sequence shown here is derived from an EMBL/GenBank/DDBJ whole genome shotgun (WGS) entry which is preliminary data.</text>
</comment>
<feature type="compositionally biased region" description="Polar residues" evidence="1">
    <location>
        <begin position="143"/>
        <end position="153"/>
    </location>
</feature>
<feature type="region of interest" description="Disordered" evidence="1">
    <location>
        <begin position="68"/>
        <end position="87"/>
    </location>
</feature>
<dbReference type="RefSeq" id="WP_191759482.1">
    <property type="nucleotide sequence ID" value="NZ_VJXY01000024.1"/>
</dbReference>
<keyword evidence="3" id="KW-1185">Reference proteome</keyword>
<sequence>MTDFLTRLAARTLELMPMVQPQIAPIYAVGDGDWGLGTGDWGLGTGDWGLGTGDWELGTGDWELRKSYETQDSEQSAALGRTEQRQNPALAIARLPRLTPESHSLESQDISPAIVREEPSAPGLAEEVRRSLHPPSAPIAPSTPEQNAISPSSVYPAVPQVPVRSPEPQSLGQSIIPDASAKASQPQVPVLSPPPSLVQVIPDASAKASQPQVPVLSPPPSSEYLVTPEMNRLVQLRQARVTHEEANKAIAQPIESPAAQLNFPLQDTTALVQPVQSAGLKQLQEAVVSQSTTAWSDRRVDAAPSVPTIHISIGRIEVRAVPPPTPARPRSAPVAPRLSLEDYLKSRGGNG</sequence>
<gene>
    <name evidence="2" type="ORF">FNW02_21005</name>
</gene>
<feature type="compositionally biased region" description="Low complexity" evidence="1">
    <location>
        <begin position="328"/>
        <end position="337"/>
    </location>
</feature>
<evidence type="ECO:0000313" key="2">
    <source>
        <dbReference type="EMBL" id="MBD6618234.1"/>
    </source>
</evidence>
<dbReference type="Proteomes" id="UP001165986">
    <property type="component" value="Unassembled WGS sequence"/>
</dbReference>
<accession>A0AA40T045</accession>
<proteinExistence type="predicted"/>
<reference evidence="2" key="1">
    <citation type="submission" date="2019-07" db="EMBL/GenBank/DDBJ databases">
        <title>Toxilogical consequences of a new and cryptic species of cyanobacteria (Komarekiella delphini-convector) recovered from the epidermis of a bottlenose dolphin and 1500 ft. in the air.</title>
        <authorList>
            <person name="Brown A.O."/>
            <person name="Dvorak P."/>
            <person name="Villanueva C.D."/>
            <person name="Foss A.J."/>
            <person name="Garvey A.D."/>
            <person name="Gibson Q.A."/>
            <person name="Johansen J.R."/>
            <person name="Casamatta D.A."/>
        </authorList>
    </citation>
    <scope>NUCLEOTIDE SEQUENCE</scope>
    <source>
        <strain evidence="2">SJRDD-AB1</strain>
    </source>
</reference>
<organism evidence="2 3">
    <name type="scientific">Komarekiella delphini-convector SJRDD-AB1</name>
    <dbReference type="NCBI Taxonomy" id="2593771"/>
    <lineage>
        <taxon>Bacteria</taxon>
        <taxon>Bacillati</taxon>
        <taxon>Cyanobacteriota</taxon>
        <taxon>Cyanophyceae</taxon>
        <taxon>Nostocales</taxon>
        <taxon>Nostocaceae</taxon>
        <taxon>Komarekiella</taxon>
        <taxon>Komarekiella delphini-convector</taxon>
    </lineage>
</organism>
<dbReference type="AlphaFoldDB" id="A0AA40T045"/>
<feature type="region of interest" description="Disordered" evidence="1">
    <location>
        <begin position="96"/>
        <end position="174"/>
    </location>
</feature>
<evidence type="ECO:0000256" key="1">
    <source>
        <dbReference type="SAM" id="MobiDB-lite"/>
    </source>
</evidence>